<organism evidence="3 4">
    <name type="scientific">Sporothrix schenckii (strain ATCC 58251 / de Perez 2211183)</name>
    <name type="common">Rose-picker's disease fungus</name>
    <dbReference type="NCBI Taxonomy" id="1391915"/>
    <lineage>
        <taxon>Eukaryota</taxon>
        <taxon>Fungi</taxon>
        <taxon>Dikarya</taxon>
        <taxon>Ascomycota</taxon>
        <taxon>Pezizomycotina</taxon>
        <taxon>Sordariomycetes</taxon>
        <taxon>Sordariomycetidae</taxon>
        <taxon>Ophiostomatales</taxon>
        <taxon>Ophiostomataceae</taxon>
        <taxon>Sporothrix</taxon>
    </lineage>
</organism>
<evidence type="ECO:0000313" key="3">
    <source>
        <dbReference type="EMBL" id="ERS96465.1"/>
    </source>
</evidence>
<evidence type="ECO:0008006" key="5">
    <source>
        <dbReference type="Google" id="ProtNLM"/>
    </source>
</evidence>
<dbReference type="AlphaFoldDB" id="U7PPQ9"/>
<feature type="compositionally biased region" description="Low complexity" evidence="1">
    <location>
        <begin position="633"/>
        <end position="642"/>
    </location>
</feature>
<feature type="region of interest" description="Disordered" evidence="1">
    <location>
        <begin position="309"/>
        <end position="401"/>
    </location>
</feature>
<keyword evidence="2" id="KW-0472">Membrane</keyword>
<accession>U7PPQ9</accession>
<feature type="transmembrane region" description="Helical" evidence="2">
    <location>
        <begin position="20"/>
        <end position="36"/>
    </location>
</feature>
<dbReference type="Proteomes" id="UP000018087">
    <property type="component" value="Unassembled WGS sequence"/>
</dbReference>
<keyword evidence="4" id="KW-1185">Reference proteome</keyword>
<protein>
    <recommendedName>
        <fullName evidence="5">MARVEL domain-containing protein</fullName>
    </recommendedName>
</protein>
<dbReference type="EMBL" id="KI440850">
    <property type="protein sequence ID" value="ERS96465.1"/>
    <property type="molecule type" value="Genomic_DNA"/>
</dbReference>
<feature type="transmembrane region" description="Helical" evidence="2">
    <location>
        <begin position="151"/>
        <end position="172"/>
    </location>
</feature>
<feature type="transmembrane region" description="Helical" evidence="2">
    <location>
        <begin position="85"/>
        <end position="109"/>
    </location>
</feature>
<evidence type="ECO:0000313" key="4">
    <source>
        <dbReference type="Proteomes" id="UP000018087"/>
    </source>
</evidence>
<feature type="region of interest" description="Disordered" evidence="1">
    <location>
        <begin position="633"/>
        <end position="661"/>
    </location>
</feature>
<feature type="transmembrane region" description="Helical" evidence="2">
    <location>
        <begin position="121"/>
        <end position="139"/>
    </location>
</feature>
<gene>
    <name evidence="3" type="ORF">HMPREF1624_07378</name>
</gene>
<proteinExistence type="predicted"/>
<dbReference type="eggNOG" id="ENOG502SPG3">
    <property type="taxonomic scope" value="Eukaryota"/>
</dbReference>
<evidence type="ECO:0000256" key="1">
    <source>
        <dbReference type="SAM" id="MobiDB-lite"/>
    </source>
</evidence>
<dbReference type="HOGENOM" id="CLU_415131_0_0_1"/>
<feature type="compositionally biased region" description="Basic residues" evidence="1">
    <location>
        <begin position="317"/>
        <end position="328"/>
    </location>
</feature>
<feature type="compositionally biased region" description="Low complexity" evidence="1">
    <location>
        <begin position="548"/>
        <end position="559"/>
    </location>
</feature>
<feature type="compositionally biased region" description="Pro residues" evidence="1">
    <location>
        <begin position="425"/>
        <end position="438"/>
    </location>
</feature>
<feature type="region of interest" description="Disordered" evidence="1">
    <location>
        <begin position="418"/>
        <end position="450"/>
    </location>
</feature>
<feature type="compositionally biased region" description="Acidic residues" evidence="1">
    <location>
        <begin position="226"/>
        <end position="241"/>
    </location>
</feature>
<dbReference type="OrthoDB" id="5366688at2759"/>
<keyword evidence="2" id="KW-0812">Transmembrane</keyword>
<feature type="transmembrane region" description="Helical" evidence="2">
    <location>
        <begin position="43"/>
        <end position="65"/>
    </location>
</feature>
<feature type="region of interest" description="Disordered" evidence="1">
    <location>
        <begin position="543"/>
        <end position="585"/>
    </location>
</feature>
<keyword evidence="2" id="KW-1133">Transmembrane helix</keyword>
<name>U7PPQ9_SPOS1</name>
<feature type="region of interest" description="Disordered" evidence="1">
    <location>
        <begin position="221"/>
        <end position="243"/>
    </location>
</feature>
<evidence type="ECO:0000256" key="2">
    <source>
        <dbReference type="SAM" id="Phobius"/>
    </source>
</evidence>
<reference evidence="4" key="1">
    <citation type="journal article" date="2014" name="Genome Announc.">
        <title>Genome sequence of the pathogenic fungus Sporothrix schenckii (ATCC 58251).</title>
        <authorList>
            <person name="Cuomo C.A."/>
            <person name="Rodriguez-Del Valle N."/>
            <person name="Perez-Sanchez L."/>
            <person name="Abouelleil A."/>
            <person name="Goldberg J."/>
            <person name="Young S."/>
            <person name="Zeng Q."/>
            <person name="Birren B.W."/>
        </authorList>
    </citation>
    <scope>NUCLEOTIDE SEQUENCE [LARGE SCALE GENOMIC DNA]</scope>
    <source>
        <strain evidence="4">ATCC 58251 / de Perez 2211183</strain>
    </source>
</reference>
<sequence length="661" mass="69305">MTLRDHGYYGYAFVGARPCQIAALAALVGLAGHFVAQDMHAHLAVPGAVTGTIVTASLALLWTLVSATAYDDAHMPYLVTTSLDVLFLIPLVVVGVVLGRPLAGFSCAVLAMPSPDNANDLLAISLTPSSPASSYILFVGDNQTTCYEIKAAWGLVLALCVLFAMTSLVTVLQFSGKRRARQAQQNATRPAATAMAPAARIALPPSAVAFRPAEQIELSQSKTWALDDDDDHDDDEFDDNFEDHSSVHGSLHSLNSLHSSFYSQDNGTAAFPAAAPAFPSAYGRSLHPGLSAAVPLGIGRSITDISYSSRGRGASRLQRKRVPPRIKTARPLFEEREGEADGEDKDKEKEDMYDSGLTTPLSPPPQTHQTKTGPSASGSGHGHGNGSGRSSAASSRYAPRTPTPLSPVFLFASPTASPALMSSTPSPPRSSPPSPFPLPRNTAVAPGPPAVMPIPGAAAAAPTKAAARRPIPSRSLTQKYTPTHIAHYNPANPSKYTLPLASTTTPPSTAAAAAAAAAAPSRFARETLWPRVFQRSPVGRQQATALVSPASPASLSPISPILPPPQPRQPAATDHGTLSASASSHAHRKTLLERIEGWWDLGLLRGVGTIKSRRAPPKLQTTTTTTALPALSTFSSLSPFSSRTGRSAEMDVPGPSPETFV</sequence>